<dbReference type="OrthoDB" id="5102363at2759"/>
<dbReference type="AlphaFoldDB" id="A0A428QAN4"/>
<dbReference type="EMBL" id="NKCI01000045">
    <property type="protein sequence ID" value="RSL62320.1"/>
    <property type="molecule type" value="Genomic_DNA"/>
</dbReference>
<reference evidence="1 2" key="1">
    <citation type="submission" date="2017-06" db="EMBL/GenBank/DDBJ databases">
        <title>Comparative genomic analysis of Ambrosia Fusariam Clade fungi.</title>
        <authorList>
            <person name="Stajich J.E."/>
            <person name="Carrillo J."/>
            <person name="Kijimoto T."/>
            <person name="Eskalen A."/>
            <person name="O'Donnell K."/>
            <person name="Kasson M."/>
        </authorList>
    </citation>
    <scope>NUCLEOTIDE SEQUENCE [LARGE SCALE GENOMIC DNA]</scope>
    <source>
        <strain evidence="1 2">NRRL62584</strain>
    </source>
</reference>
<accession>A0A428QAN4</accession>
<name>A0A428QAN4_9HYPO</name>
<organism evidence="1 2">
    <name type="scientific">Fusarium duplospermum</name>
    <dbReference type="NCBI Taxonomy" id="1325734"/>
    <lineage>
        <taxon>Eukaryota</taxon>
        <taxon>Fungi</taxon>
        <taxon>Dikarya</taxon>
        <taxon>Ascomycota</taxon>
        <taxon>Pezizomycotina</taxon>
        <taxon>Sordariomycetes</taxon>
        <taxon>Hypocreomycetidae</taxon>
        <taxon>Hypocreales</taxon>
        <taxon>Nectriaceae</taxon>
        <taxon>Fusarium</taxon>
        <taxon>Fusarium solani species complex</taxon>
    </lineage>
</organism>
<dbReference type="Proteomes" id="UP000288168">
    <property type="component" value="Unassembled WGS sequence"/>
</dbReference>
<gene>
    <name evidence="1" type="ORF">CEP54_005779</name>
</gene>
<comment type="caution">
    <text evidence="1">The sequence shown here is derived from an EMBL/GenBank/DDBJ whole genome shotgun (WGS) entry which is preliminary data.</text>
</comment>
<keyword evidence="2" id="KW-1185">Reference proteome</keyword>
<sequence length="131" mass="15200">MDETQPLRRVAREIENLAFKLKDKAPIEAAELKDISYDIFLSCDMQDQVDMTSSAKLDVRLDELFQKIQALNIPAMTTFINKVYKEQQKKPTDFHKLAVDSHDEDGASARQMTDKEWLLCYRNMNDATIQK</sequence>
<evidence type="ECO:0000313" key="2">
    <source>
        <dbReference type="Proteomes" id="UP000288168"/>
    </source>
</evidence>
<protein>
    <submittedName>
        <fullName evidence="1">Uncharacterized protein</fullName>
    </submittedName>
</protein>
<proteinExistence type="predicted"/>
<evidence type="ECO:0000313" key="1">
    <source>
        <dbReference type="EMBL" id="RSL62320.1"/>
    </source>
</evidence>